<gene>
    <name evidence="3" type="ORF">METBISCDRAFT_25531</name>
</gene>
<sequence length="288" mass="33463">MVDYDTLDSNELSDIDVDADEELDLHDTEASDDQQDDDQDNKVDYHDADPDVEDPDAEEYDDLPSDPSRESEDSDWPPVVAPSRTSRPKRETKRRQLTLYEEDDLLDSEPETSAAKKKPLTLRIPKRTSARLHPLRDPDDFSESELTYRPNPSKLTERQRAKLEEDPNERYEDSIYVRMDQQLLALNRKTTKRIETEEQMALRRAENARKRAHYKVKQLEVAKRNTLNKLLNRRATKPREVEKSQVPDEPQALKPRRPVVGHPALLRWVSLPEGLLLAASEAIFFERP</sequence>
<feature type="compositionally biased region" description="Acidic residues" evidence="1">
    <location>
        <begin position="50"/>
        <end position="64"/>
    </location>
</feature>
<reference evidence="4" key="1">
    <citation type="journal article" date="2018" name="Nat. Microbiol.">
        <title>Leveraging single-cell genomics to expand the fungal tree of life.</title>
        <authorList>
            <person name="Ahrendt S.R."/>
            <person name="Quandt C.A."/>
            <person name="Ciobanu D."/>
            <person name="Clum A."/>
            <person name="Salamov A."/>
            <person name="Andreopoulos B."/>
            <person name="Cheng J.F."/>
            <person name="Woyke T."/>
            <person name="Pelin A."/>
            <person name="Henrissat B."/>
            <person name="Reynolds N.K."/>
            <person name="Benny G.L."/>
            <person name="Smith M.E."/>
            <person name="James T.Y."/>
            <person name="Grigoriev I.V."/>
        </authorList>
    </citation>
    <scope>NUCLEOTIDE SEQUENCE [LARGE SCALE GENOMIC DNA]</scope>
    <source>
        <strain evidence="4">Baker2002</strain>
    </source>
</reference>
<dbReference type="OrthoDB" id="2021186at2759"/>
<dbReference type="Proteomes" id="UP000268321">
    <property type="component" value="Unassembled WGS sequence"/>
</dbReference>
<evidence type="ECO:0000259" key="2">
    <source>
        <dbReference type="SMART" id="SM01406"/>
    </source>
</evidence>
<dbReference type="InterPro" id="IPR006880">
    <property type="entry name" value="INO80B_C"/>
</dbReference>
<evidence type="ECO:0000313" key="3">
    <source>
        <dbReference type="EMBL" id="RKP32590.1"/>
    </source>
</evidence>
<feature type="compositionally biased region" description="Basic residues" evidence="1">
    <location>
        <begin position="115"/>
        <end position="130"/>
    </location>
</feature>
<dbReference type="AlphaFoldDB" id="A0A4P9ZKC8"/>
<dbReference type="EMBL" id="ML004430">
    <property type="protein sequence ID" value="RKP32590.1"/>
    <property type="molecule type" value="Genomic_DNA"/>
</dbReference>
<feature type="compositionally biased region" description="Acidic residues" evidence="1">
    <location>
        <begin position="1"/>
        <end position="39"/>
    </location>
</feature>
<dbReference type="Pfam" id="PF04795">
    <property type="entry name" value="PAPA-1"/>
    <property type="match status" value="1"/>
</dbReference>
<feature type="region of interest" description="Disordered" evidence="1">
    <location>
        <begin position="1"/>
        <end position="168"/>
    </location>
</feature>
<dbReference type="SMART" id="SM01406">
    <property type="entry name" value="PAPA-1"/>
    <property type="match status" value="1"/>
</dbReference>
<feature type="compositionally biased region" description="Basic residues" evidence="1">
    <location>
        <begin position="86"/>
        <end position="96"/>
    </location>
</feature>
<feature type="compositionally biased region" description="Basic and acidic residues" evidence="1">
    <location>
        <begin position="40"/>
        <end position="49"/>
    </location>
</feature>
<keyword evidence="4" id="KW-1185">Reference proteome</keyword>
<name>A0A4P9ZKC8_9ASCO</name>
<dbReference type="GO" id="GO:0031011">
    <property type="term" value="C:Ino80 complex"/>
    <property type="evidence" value="ECO:0007669"/>
    <property type="project" value="InterPro"/>
</dbReference>
<organism evidence="3 4">
    <name type="scientific">Metschnikowia bicuspidata</name>
    <dbReference type="NCBI Taxonomy" id="27322"/>
    <lineage>
        <taxon>Eukaryota</taxon>
        <taxon>Fungi</taxon>
        <taxon>Dikarya</taxon>
        <taxon>Ascomycota</taxon>
        <taxon>Saccharomycotina</taxon>
        <taxon>Pichiomycetes</taxon>
        <taxon>Metschnikowiaceae</taxon>
        <taxon>Metschnikowia</taxon>
    </lineage>
</organism>
<feature type="compositionally biased region" description="Basic and acidic residues" evidence="1">
    <location>
        <begin position="155"/>
        <end position="168"/>
    </location>
</feature>
<protein>
    <recommendedName>
        <fullName evidence="2">INO80 complex subunit B-like conserved region domain-containing protein</fullName>
    </recommendedName>
</protein>
<proteinExistence type="predicted"/>
<feature type="compositionally biased region" description="Acidic residues" evidence="1">
    <location>
        <begin position="100"/>
        <end position="110"/>
    </location>
</feature>
<feature type="domain" description="INO80 complex subunit B-like conserved region" evidence="2">
    <location>
        <begin position="199"/>
        <end position="283"/>
    </location>
</feature>
<evidence type="ECO:0000256" key="1">
    <source>
        <dbReference type="SAM" id="MobiDB-lite"/>
    </source>
</evidence>
<accession>A0A4P9ZKC8</accession>
<evidence type="ECO:0000313" key="4">
    <source>
        <dbReference type="Proteomes" id="UP000268321"/>
    </source>
</evidence>